<dbReference type="KEGG" id="ccro:CMC5_027010"/>
<dbReference type="RefSeq" id="WP_050430764.1">
    <property type="nucleotide sequence ID" value="NZ_CP012159.1"/>
</dbReference>
<dbReference type="InterPro" id="IPR059000">
    <property type="entry name" value="ATPase_P-type_domA"/>
</dbReference>
<keyword evidence="9" id="KW-0067">ATP-binding</keyword>
<dbReference type="InterPro" id="IPR008250">
    <property type="entry name" value="ATPase_P-typ_transduc_dom_A_sf"/>
</dbReference>
<evidence type="ECO:0000256" key="5">
    <source>
        <dbReference type="ARBA" id="ARBA00022989"/>
    </source>
</evidence>
<dbReference type="InterPro" id="IPR044492">
    <property type="entry name" value="P_typ_ATPase_HD_dom"/>
</dbReference>
<dbReference type="GO" id="GO:0046872">
    <property type="term" value="F:metal ion binding"/>
    <property type="evidence" value="ECO:0007669"/>
    <property type="project" value="UniProtKB-KW"/>
</dbReference>
<comment type="similarity">
    <text evidence="2 9">Belongs to the cation transport ATPase (P-type) (TC 3.A.3) family. Type IB subfamily.</text>
</comment>
<dbReference type="InterPro" id="IPR036412">
    <property type="entry name" value="HAD-like_sf"/>
</dbReference>
<dbReference type="InterPro" id="IPR018303">
    <property type="entry name" value="ATPase_P-typ_P_site"/>
</dbReference>
<feature type="transmembrane region" description="Helical" evidence="9">
    <location>
        <begin position="92"/>
        <end position="114"/>
    </location>
</feature>
<keyword evidence="4" id="KW-1278">Translocase</keyword>
<keyword evidence="5 9" id="KW-1133">Transmembrane helix</keyword>
<dbReference type="Gene3D" id="2.70.150.10">
    <property type="entry name" value="Calcium-transporting ATPase, cytoplasmic transduction domain A"/>
    <property type="match status" value="1"/>
</dbReference>
<dbReference type="EMBL" id="CP012159">
    <property type="protein sequence ID" value="AKT38554.1"/>
    <property type="molecule type" value="Genomic_DNA"/>
</dbReference>
<dbReference type="GO" id="GO:0016463">
    <property type="term" value="F:P-type zinc transporter activity"/>
    <property type="evidence" value="ECO:0007669"/>
    <property type="project" value="UniProtKB-EC"/>
</dbReference>
<dbReference type="SFLD" id="SFLDF00027">
    <property type="entry name" value="p-type_atpase"/>
    <property type="match status" value="1"/>
</dbReference>
<dbReference type="OrthoDB" id="9763278at2"/>
<evidence type="ECO:0000256" key="9">
    <source>
        <dbReference type="RuleBase" id="RU362081"/>
    </source>
</evidence>
<dbReference type="SFLD" id="SFLDG00002">
    <property type="entry name" value="C1.7:_P-type_atpase_like"/>
    <property type="match status" value="1"/>
</dbReference>
<dbReference type="PRINTS" id="PR00119">
    <property type="entry name" value="CATATPASE"/>
</dbReference>
<evidence type="ECO:0000256" key="6">
    <source>
        <dbReference type="ARBA" id="ARBA00023136"/>
    </source>
</evidence>
<dbReference type="GO" id="GO:0005524">
    <property type="term" value="F:ATP binding"/>
    <property type="evidence" value="ECO:0007669"/>
    <property type="project" value="UniProtKB-UniRule"/>
</dbReference>
<keyword evidence="13" id="KW-1185">Reference proteome</keyword>
<gene>
    <name evidence="12" type="ORF">CMC5_027010</name>
</gene>
<reference evidence="12 13" key="1">
    <citation type="submission" date="2015-07" db="EMBL/GenBank/DDBJ databases">
        <title>Genome analysis of myxobacterium Chondromyces crocatus Cm c5 reveals a high potential for natural compound synthesis and the genetic basis for the loss of fruiting body formation.</title>
        <authorList>
            <person name="Zaburannyi N."/>
            <person name="Bunk B."/>
            <person name="Maier J."/>
            <person name="Overmann J."/>
            <person name="Mueller R."/>
        </authorList>
    </citation>
    <scope>NUCLEOTIDE SEQUENCE [LARGE SCALE GENOMIC DNA]</scope>
    <source>
        <strain evidence="12 13">Cm c5</strain>
    </source>
</reference>
<protein>
    <recommendedName>
        <fullName evidence="7">P-type Zn(2+) transporter</fullName>
        <ecNumber evidence="7">7.2.2.12</ecNumber>
    </recommendedName>
</protein>
<dbReference type="AlphaFoldDB" id="A0A0K1ECG7"/>
<evidence type="ECO:0000259" key="11">
    <source>
        <dbReference type="Pfam" id="PF00122"/>
    </source>
</evidence>
<evidence type="ECO:0000256" key="1">
    <source>
        <dbReference type="ARBA" id="ARBA00004370"/>
    </source>
</evidence>
<dbReference type="InterPro" id="IPR027256">
    <property type="entry name" value="P-typ_ATPase_IB"/>
</dbReference>
<dbReference type="InterPro" id="IPR001757">
    <property type="entry name" value="P_typ_ATPase"/>
</dbReference>
<dbReference type="NCBIfam" id="TIGR01494">
    <property type="entry name" value="ATPase_P-type"/>
    <property type="match status" value="1"/>
</dbReference>
<keyword evidence="9" id="KW-0479">Metal-binding</keyword>
<keyword evidence="3 9" id="KW-0812">Transmembrane</keyword>
<dbReference type="NCBIfam" id="TIGR01525">
    <property type="entry name" value="ATPase-IB_hvy"/>
    <property type="match status" value="1"/>
</dbReference>
<dbReference type="GO" id="GO:0016887">
    <property type="term" value="F:ATP hydrolysis activity"/>
    <property type="evidence" value="ECO:0007669"/>
    <property type="project" value="InterPro"/>
</dbReference>
<feature type="transmembrane region" description="Helical" evidence="9">
    <location>
        <begin position="620"/>
        <end position="641"/>
    </location>
</feature>
<evidence type="ECO:0000313" key="13">
    <source>
        <dbReference type="Proteomes" id="UP000067626"/>
    </source>
</evidence>
<feature type="region of interest" description="Disordered" evidence="10">
    <location>
        <begin position="28"/>
        <end position="58"/>
    </location>
</feature>
<feature type="transmembrane region" description="Helical" evidence="9">
    <location>
        <begin position="126"/>
        <end position="151"/>
    </location>
</feature>
<dbReference type="Pfam" id="PF00702">
    <property type="entry name" value="Hydrolase"/>
    <property type="match status" value="1"/>
</dbReference>
<dbReference type="PANTHER" id="PTHR48085">
    <property type="entry name" value="CADMIUM/ZINC-TRANSPORTING ATPASE HMA2-RELATED"/>
    <property type="match status" value="1"/>
</dbReference>
<evidence type="ECO:0000256" key="7">
    <source>
        <dbReference type="ARBA" id="ARBA00039097"/>
    </source>
</evidence>
<dbReference type="InterPro" id="IPR051014">
    <property type="entry name" value="Cation_Transport_ATPase_IB"/>
</dbReference>
<dbReference type="PROSITE" id="PS00154">
    <property type="entry name" value="ATPASE_E1_E2"/>
    <property type="match status" value="1"/>
</dbReference>
<keyword evidence="9" id="KW-0547">Nucleotide-binding</keyword>
<dbReference type="InterPro" id="IPR023299">
    <property type="entry name" value="ATPase_P-typ_cyto_dom_N"/>
</dbReference>
<organism evidence="12 13">
    <name type="scientific">Chondromyces crocatus</name>
    <dbReference type="NCBI Taxonomy" id="52"/>
    <lineage>
        <taxon>Bacteria</taxon>
        <taxon>Pseudomonadati</taxon>
        <taxon>Myxococcota</taxon>
        <taxon>Polyangia</taxon>
        <taxon>Polyangiales</taxon>
        <taxon>Polyangiaceae</taxon>
        <taxon>Chondromyces</taxon>
    </lineage>
</organism>
<dbReference type="SUPFAM" id="SSF81653">
    <property type="entry name" value="Calcium ATPase, transduction domain A"/>
    <property type="match status" value="1"/>
</dbReference>
<dbReference type="Gene3D" id="3.40.50.1000">
    <property type="entry name" value="HAD superfamily/HAD-like"/>
    <property type="match status" value="1"/>
</dbReference>
<keyword evidence="9" id="KW-1003">Cell membrane</keyword>
<dbReference type="Pfam" id="PF00122">
    <property type="entry name" value="E1-E2_ATPase"/>
    <property type="match status" value="1"/>
</dbReference>
<dbReference type="GO" id="GO:0005886">
    <property type="term" value="C:plasma membrane"/>
    <property type="evidence" value="ECO:0007669"/>
    <property type="project" value="UniProtKB-SubCell"/>
</dbReference>
<name>A0A0K1ECG7_CHOCO</name>
<dbReference type="EC" id="7.2.2.12" evidence="7"/>
<dbReference type="Proteomes" id="UP000067626">
    <property type="component" value="Chromosome"/>
</dbReference>
<accession>A0A0K1ECG7</accession>
<dbReference type="Gene3D" id="3.40.1110.10">
    <property type="entry name" value="Calcium-transporting ATPase, cytoplasmic domain N"/>
    <property type="match status" value="1"/>
</dbReference>
<comment type="catalytic activity">
    <reaction evidence="8">
        <text>Zn(2+)(in) + ATP + H2O = Zn(2+)(out) + ADP + phosphate + H(+)</text>
        <dbReference type="Rhea" id="RHEA:20621"/>
        <dbReference type="ChEBI" id="CHEBI:15377"/>
        <dbReference type="ChEBI" id="CHEBI:15378"/>
        <dbReference type="ChEBI" id="CHEBI:29105"/>
        <dbReference type="ChEBI" id="CHEBI:30616"/>
        <dbReference type="ChEBI" id="CHEBI:43474"/>
        <dbReference type="ChEBI" id="CHEBI:456216"/>
        <dbReference type="EC" id="7.2.2.12"/>
    </reaction>
</comment>
<dbReference type="PATRIC" id="fig|52.7.peg.2960"/>
<dbReference type="STRING" id="52.CMC5_027010"/>
<dbReference type="InterPro" id="IPR023214">
    <property type="entry name" value="HAD_sf"/>
</dbReference>
<feature type="transmembrane region" description="Helical" evidence="9">
    <location>
        <begin position="70"/>
        <end position="87"/>
    </location>
</feature>
<sequence length="685" mass="72661">MILSALILGGVVSVGAKLYEHWTTSREAAKAEGASEGPEADVTASGDEASDEVPSPGEEIITEREVDQRFAISVAGLACAVGGTFVYPPATIVSLGCVGYNLIGLGGIIAARVAKERKLPIEVMDLGAIVIGIVAKMFVLNSLAECIYFGGLKLRIQTKNRLRNKIVKVFKEQPTAVWLVKDDVEVLVPLMEVRLHDILVVGAGELVAVDGKIVEGTAAVDQRFLTGEAQLAEKGVGDEVLASTFIVRGRVKIRVEKTGAATAASQIESVINSTTTFEDSLTTRSESISDATVLPTFGLGLLGLGLRGLTGLEGVVTSNFSVVYRLASPWMMLNYTEGAAQDGVIIKDGRSLELIPRVDTVVFDKTGTLTLGDFKLGEIHALGDVSEGELLRLSASCEQRQSHPIAKAILHAAEERGIPLSPINDVHYELGHGVKAHLGDETVLVGSERFMRNQGVTLPEHIQDLLPKGEAMGNSFVHVASGGRLIGLLELCPAIRPEAKEQIARMRERGLSVRILSGDHVSPTRALAESLGIEHYYAETRPEDKARIIEELQAEGRSVCFVGDGINDAIALRKATLSVSMRGASAAAVDSAQVTLVDGTLKRLDDLFELGRAHERSQRAGLALSFGPGAACTAGVLFFQMGVPAAMTWYVVSTAVGSAVALLPRITRQVKSAGTAPETADTPVV</sequence>
<feature type="domain" description="P-type ATPase A" evidence="11">
    <location>
        <begin position="173"/>
        <end position="270"/>
    </location>
</feature>
<comment type="subcellular location">
    <subcellularLocation>
        <location evidence="9">Cell membrane</location>
    </subcellularLocation>
    <subcellularLocation>
        <location evidence="1">Membrane</location>
    </subcellularLocation>
</comment>
<evidence type="ECO:0000256" key="3">
    <source>
        <dbReference type="ARBA" id="ARBA00022692"/>
    </source>
</evidence>
<feature type="transmembrane region" description="Helical" evidence="9">
    <location>
        <begin position="647"/>
        <end position="663"/>
    </location>
</feature>
<dbReference type="SFLD" id="SFLDS00003">
    <property type="entry name" value="Haloacid_Dehalogenase"/>
    <property type="match status" value="1"/>
</dbReference>
<evidence type="ECO:0000256" key="4">
    <source>
        <dbReference type="ARBA" id="ARBA00022967"/>
    </source>
</evidence>
<dbReference type="PANTHER" id="PTHR48085:SF5">
    <property type="entry name" value="CADMIUM_ZINC-TRANSPORTING ATPASE HMA4-RELATED"/>
    <property type="match status" value="1"/>
</dbReference>
<evidence type="ECO:0000256" key="10">
    <source>
        <dbReference type="SAM" id="MobiDB-lite"/>
    </source>
</evidence>
<proteinExistence type="inferred from homology"/>
<evidence type="ECO:0000256" key="8">
    <source>
        <dbReference type="ARBA" id="ARBA00047308"/>
    </source>
</evidence>
<evidence type="ECO:0000313" key="12">
    <source>
        <dbReference type="EMBL" id="AKT38554.1"/>
    </source>
</evidence>
<keyword evidence="6 9" id="KW-0472">Membrane</keyword>
<dbReference type="SUPFAM" id="SSF56784">
    <property type="entry name" value="HAD-like"/>
    <property type="match status" value="1"/>
</dbReference>
<evidence type="ECO:0000256" key="2">
    <source>
        <dbReference type="ARBA" id="ARBA00006024"/>
    </source>
</evidence>